<keyword evidence="2" id="KW-1185">Reference proteome</keyword>
<evidence type="ECO:0000313" key="2">
    <source>
        <dbReference type="Proteomes" id="UP001497516"/>
    </source>
</evidence>
<reference evidence="1 2" key="1">
    <citation type="submission" date="2024-04" db="EMBL/GenBank/DDBJ databases">
        <authorList>
            <person name="Fracassetti M."/>
        </authorList>
    </citation>
    <scope>NUCLEOTIDE SEQUENCE [LARGE SCALE GENOMIC DNA]</scope>
</reference>
<dbReference type="GO" id="GO:0036396">
    <property type="term" value="C:RNA N6-methyladenosine methyltransferase complex"/>
    <property type="evidence" value="ECO:0007669"/>
    <property type="project" value="TreeGrafter"/>
</dbReference>
<dbReference type="AlphaFoldDB" id="A0AAV2DBM9"/>
<dbReference type="PANTHER" id="PTHR23185">
    <property type="entry name" value="PROTEIN VIRILIZER HOMOLOG"/>
    <property type="match status" value="1"/>
</dbReference>
<name>A0AAV2DBM9_9ROSI</name>
<evidence type="ECO:0000313" key="1">
    <source>
        <dbReference type="EMBL" id="CAL1370672.1"/>
    </source>
</evidence>
<dbReference type="GO" id="GO:0003723">
    <property type="term" value="F:RNA binding"/>
    <property type="evidence" value="ECO:0007669"/>
    <property type="project" value="TreeGrafter"/>
</dbReference>
<proteinExistence type="predicted"/>
<gene>
    <name evidence="1" type="ORF">LTRI10_LOCUS12780</name>
</gene>
<dbReference type="EMBL" id="OZ034815">
    <property type="protein sequence ID" value="CAL1370672.1"/>
    <property type="molecule type" value="Genomic_DNA"/>
</dbReference>
<organism evidence="1 2">
    <name type="scientific">Linum trigynum</name>
    <dbReference type="NCBI Taxonomy" id="586398"/>
    <lineage>
        <taxon>Eukaryota</taxon>
        <taxon>Viridiplantae</taxon>
        <taxon>Streptophyta</taxon>
        <taxon>Embryophyta</taxon>
        <taxon>Tracheophyta</taxon>
        <taxon>Spermatophyta</taxon>
        <taxon>Magnoliopsida</taxon>
        <taxon>eudicotyledons</taxon>
        <taxon>Gunneridae</taxon>
        <taxon>Pentapetalae</taxon>
        <taxon>rosids</taxon>
        <taxon>fabids</taxon>
        <taxon>Malpighiales</taxon>
        <taxon>Linaceae</taxon>
        <taxon>Linum</taxon>
    </lineage>
</organism>
<accession>A0AAV2DBM9</accession>
<protein>
    <submittedName>
        <fullName evidence="1">Uncharacterized protein</fullName>
    </submittedName>
</protein>
<dbReference type="InterPro" id="IPR026736">
    <property type="entry name" value="Virilizer"/>
</dbReference>
<sequence>MATSKQLVDMLRLCLCFGKNSSHPQELLKRKNFLGLCVAFLLCSSRESCFHFVNHGGIEQLAHFFSHDIHNSSAVVLLLLAVIEQAT</sequence>
<dbReference type="PANTHER" id="PTHR23185:SF0">
    <property type="entry name" value="PROTEIN VIRILIZER HOMOLOG"/>
    <property type="match status" value="1"/>
</dbReference>
<dbReference type="Proteomes" id="UP001497516">
    <property type="component" value="Chromosome 2"/>
</dbReference>